<keyword evidence="7" id="KW-0206">Cytoskeleton</keyword>
<keyword evidence="6" id="KW-0505">Motor protein</keyword>
<evidence type="ECO:0000256" key="8">
    <source>
        <dbReference type="PROSITE-ProRule" id="PRU00283"/>
    </source>
</evidence>
<reference evidence="11" key="2">
    <citation type="journal article" date="2018" name="Hortic Res">
        <title>Improved Brassica rapa reference genome by single-molecule sequencing and chromosome conformation capture technologies.</title>
        <authorList>
            <person name="Zhang L."/>
            <person name="Cai X."/>
            <person name="Wu J."/>
            <person name="Liu M."/>
            <person name="Grob S."/>
            <person name="Cheng F."/>
            <person name="Liang J."/>
            <person name="Cai C."/>
            <person name="Liu Z."/>
            <person name="Liu B."/>
            <person name="Wang F."/>
            <person name="Li S."/>
            <person name="Liu F."/>
            <person name="Li X."/>
            <person name="Cheng L."/>
            <person name="Yang W."/>
            <person name="Li M.H."/>
            <person name="Grossniklaus U."/>
            <person name="Zheng H."/>
            <person name="Wang X."/>
        </authorList>
    </citation>
    <scope>NUCLEOTIDE SEQUENCE [LARGE SCALE GENOMIC DNA]</scope>
    <source>
        <strain evidence="11">cv. Chiifu-401-42</strain>
    </source>
</reference>
<dbReference type="Gene3D" id="3.40.850.10">
    <property type="entry name" value="Kinesin motor domain"/>
    <property type="match status" value="1"/>
</dbReference>
<dbReference type="Pfam" id="PF00225">
    <property type="entry name" value="Kinesin"/>
    <property type="match status" value="1"/>
</dbReference>
<keyword evidence="4" id="KW-0547">Nucleotide-binding</keyword>
<evidence type="ECO:0000256" key="1">
    <source>
        <dbReference type="ARBA" id="ARBA00004245"/>
    </source>
</evidence>
<dbReference type="InterPro" id="IPR036961">
    <property type="entry name" value="Kinesin_motor_dom_sf"/>
</dbReference>
<dbReference type="Proteomes" id="UP000011750">
    <property type="component" value="Unassembled WGS sequence"/>
</dbReference>
<evidence type="ECO:0000256" key="4">
    <source>
        <dbReference type="ARBA" id="ARBA00022741"/>
    </source>
</evidence>
<evidence type="ECO:0000256" key="5">
    <source>
        <dbReference type="ARBA" id="ARBA00022840"/>
    </source>
</evidence>
<keyword evidence="3" id="KW-0493">Microtubule</keyword>
<accession>M4FJ87</accession>
<dbReference type="SUPFAM" id="SSF52540">
    <property type="entry name" value="P-loop containing nucleoside triphosphate hydrolases"/>
    <property type="match status" value="1"/>
</dbReference>
<feature type="domain" description="Kinesin motor" evidence="9">
    <location>
        <begin position="1"/>
        <end position="122"/>
    </location>
</feature>
<dbReference type="InterPro" id="IPR027417">
    <property type="entry name" value="P-loop_NTPase"/>
</dbReference>
<comment type="similarity">
    <text evidence="8">Belongs to the TRAFAC class myosin-kinesin ATPase superfamily. Kinesin family.</text>
</comment>
<protein>
    <recommendedName>
        <fullName evidence="9">Kinesin motor domain-containing protein</fullName>
    </recommendedName>
</protein>
<comment type="subcellular location">
    <subcellularLocation>
        <location evidence="1">Cytoplasm</location>
        <location evidence="1">Cytoskeleton</location>
    </subcellularLocation>
</comment>
<evidence type="ECO:0000313" key="10">
    <source>
        <dbReference type="EnsemblPlants" id="Bra041168.1-P"/>
    </source>
</evidence>
<keyword evidence="2" id="KW-0963">Cytoplasm</keyword>
<dbReference type="AlphaFoldDB" id="M4FJ87"/>
<dbReference type="InterPro" id="IPR019821">
    <property type="entry name" value="Kinesin_motor_CS"/>
</dbReference>
<dbReference type="Gramene" id="Bra041168.1">
    <property type="protein sequence ID" value="Bra041168.1-P"/>
    <property type="gene ID" value="Bra041168"/>
</dbReference>
<keyword evidence="11" id="KW-1185">Reference proteome</keyword>
<proteinExistence type="inferred from homology"/>
<dbReference type="GO" id="GO:0003777">
    <property type="term" value="F:microtubule motor activity"/>
    <property type="evidence" value="ECO:0007669"/>
    <property type="project" value="InterPro"/>
</dbReference>
<dbReference type="PROSITE" id="PS00411">
    <property type="entry name" value="KINESIN_MOTOR_1"/>
    <property type="match status" value="1"/>
</dbReference>
<reference evidence="11" key="1">
    <citation type="journal article" date="2011" name="Nat. Genet.">
        <title>The genome of the mesopolyploid crop species Brassica rapa.</title>
        <authorList>
            <consortium name="Brassica rapa Genome Sequencing Project Consortium"/>
            <person name="Wang X."/>
            <person name="Wang H."/>
            <person name="Wang J."/>
            <person name="Sun R."/>
            <person name="Wu J."/>
            <person name="Liu S."/>
            <person name="Bai Y."/>
            <person name="Mun J.H."/>
            <person name="Bancroft I."/>
            <person name="Cheng F."/>
            <person name="Huang S."/>
            <person name="Li X."/>
            <person name="Hua W."/>
            <person name="Wang J."/>
            <person name="Wang X."/>
            <person name="Freeling M."/>
            <person name="Pires J.C."/>
            <person name="Paterson A.H."/>
            <person name="Chalhoub B."/>
            <person name="Wang B."/>
            <person name="Hayward A."/>
            <person name="Sharpe A.G."/>
            <person name="Park B.S."/>
            <person name="Weisshaar B."/>
            <person name="Liu B."/>
            <person name="Li B."/>
            <person name="Liu B."/>
            <person name="Tong C."/>
            <person name="Song C."/>
            <person name="Duran C."/>
            <person name="Peng C."/>
            <person name="Geng C."/>
            <person name="Koh C."/>
            <person name="Lin C."/>
            <person name="Edwards D."/>
            <person name="Mu D."/>
            <person name="Shen D."/>
            <person name="Soumpourou E."/>
            <person name="Li F."/>
            <person name="Fraser F."/>
            <person name="Conant G."/>
            <person name="Lassalle G."/>
            <person name="King G.J."/>
            <person name="Bonnema G."/>
            <person name="Tang H."/>
            <person name="Wang H."/>
            <person name="Belcram H."/>
            <person name="Zhou H."/>
            <person name="Hirakawa H."/>
            <person name="Abe H."/>
            <person name="Guo H."/>
            <person name="Wang H."/>
            <person name="Jin H."/>
            <person name="Parkin I.A."/>
            <person name="Batley J."/>
            <person name="Kim J.S."/>
            <person name="Just J."/>
            <person name="Li J."/>
            <person name="Xu J."/>
            <person name="Deng J."/>
            <person name="Kim J.A."/>
            <person name="Li J."/>
            <person name="Yu J."/>
            <person name="Meng J."/>
            <person name="Wang J."/>
            <person name="Min J."/>
            <person name="Poulain J."/>
            <person name="Wang J."/>
            <person name="Hatakeyama K."/>
            <person name="Wu K."/>
            <person name="Wang L."/>
            <person name="Fang L."/>
            <person name="Trick M."/>
            <person name="Links M.G."/>
            <person name="Zhao M."/>
            <person name="Jin M."/>
            <person name="Ramchiary N."/>
            <person name="Drou N."/>
            <person name="Berkman P.J."/>
            <person name="Cai Q."/>
            <person name="Huang Q."/>
            <person name="Li R."/>
            <person name="Tabata S."/>
            <person name="Cheng S."/>
            <person name="Zhang S."/>
            <person name="Zhang S."/>
            <person name="Huang S."/>
            <person name="Sato S."/>
            <person name="Sun S."/>
            <person name="Kwon S.J."/>
            <person name="Choi S.R."/>
            <person name="Lee T.H."/>
            <person name="Fan W."/>
            <person name="Zhao X."/>
            <person name="Tan X."/>
            <person name="Xu X."/>
            <person name="Wang Y."/>
            <person name="Qiu Y."/>
            <person name="Yin Y."/>
            <person name="Li Y."/>
            <person name="Du Y."/>
            <person name="Liao Y."/>
            <person name="Lim Y."/>
            <person name="Narusaka Y."/>
            <person name="Wang Y."/>
            <person name="Wang Z."/>
            <person name="Li Z."/>
            <person name="Wang Z."/>
            <person name="Xiong Z."/>
            <person name="Zhang Z."/>
        </authorList>
    </citation>
    <scope>NUCLEOTIDE SEQUENCE [LARGE SCALE GENOMIC DNA]</scope>
    <source>
        <strain evidence="11">cv. Chiifu-401-42</strain>
    </source>
</reference>
<dbReference type="InterPro" id="IPR001752">
    <property type="entry name" value="Kinesin_motor_dom"/>
</dbReference>
<dbReference type="PANTHER" id="PTHR47970">
    <property type="entry name" value="KINESIN-LIKE PROTEIN KIF11"/>
    <property type="match status" value="1"/>
</dbReference>
<comment type="caution">
    <text evidence="8">Lacks conserved residue(s) required for the propagation of feature annotation.</text>
</comment>
<evidence type="ECO:0000259" key="9">
    <source>
        <dbReference type="PROSITE" id="PS50067"/>
    </source>
</evidence>
<evidence type="ECO:0000256" key="2">
    <source>
        <dbReference type="ARBA" id="ARBA00022490"/>
    </source>
</evidence>
<dbReference type="GO" id="GO:0007018">
    <property type="term" value="P:microtubule-based movement"/>
    <property type="evidence" value="ECO:0007669"/>
    <property type="project" value="InterPro"/>
</dbReference>
<dbReference type="GO" id="GO:0005524">
    <property type="term" value="F:ATP binding"/>
    <property type="evidence" value="ECO:0007669"/>
    <property type="project" value="UniProtKB-KW"/>
</dbReference>
<name>M4FJ87_BRACM</name>
<dbReference type="GO" id="GO:0008017">
    <property type="term" value="F:microtubule binding"/>
    <property type="evidence" value="ECO:0007669"/>
    <property type="project" value="InterPro"/>
</dbReference>
<evidence type="ECO:0000256" key="7">
    <source>
        <dbReference type="ARBA" id="ARBA00023212"/>
    </source>
</evidence>
<evidence type="ECO:0000313" key="11">
    <source>
        <dbReference type="Proteomes" id="UP000011750"/>
    </source>
</evidence>
<dbReference type="STRING" id="51351.M4FJ87"/>
<reference evidence="10" key="3">
    <citation type="submission" date="2023-03" db="UniProtKB">
        <authorList>
            <consortium name="EnsemblPlants"/>
        </authorList>
    </citation>
    <scope>IDENTIFICATION</scope>
    <source>
        <strain evidence="10">cv. Chiifu-401-42</strain>
    </source>
</reference>
<sequence>MQLYMETVQDLLDPANDNIAIVEDPKSGDVSLPGATLVEIRDQHSFLELLQLGEAHRFAANTKLNTESSRSHAILMVHVRRSLKTESNGNSHMTKSLKPPVVRKGKLVVVDLAGSERISKSG</sequence>
<organism evidence="10 11">
    <name type="scientific">Brassica campestris</name>
    <name type="common">Field mustard</name>
    <dbReference type="NCBI Taxonomy" id="3711"/>
    <lineage>
        <taxon>Eukaryota</taxon>
        <taxon>Viridiplantae</taxon>
        <taxon>Streptophyta</taxon>
        <taxon>Embryophyta</taxon>
        <taxon>Tracheophyta</taxon>
        <taxon>Spermatophyta</taxon>
        <taxon>Magnoliopsida</taxon>
        <taxon>eudicotyledons</taxon>
        <taxon>Gunneridae</taxon>
        <taxon>Pentapetalae</taxon>
        <taxon>rosids</taxon>
        <taxon>malvids</taxon>
        <taxon>Brassicales</taxon>
        <taxon>Brassicaceae</taxon>
        <taxon>Brassiceae</taxon>
        <taxon>Brassica</taxon>
    </lineage>
</organism>
<dbReference type="GO" id="GO:0005874">
    <property type="term" value="C:microtubule"/>
    <property type="evidence" value="ECO:0007669"/>
    <property type="project" value="UniProtKB-KW"/>
</dbReference>
<dbReference type="InterPro" id="IPR047149">
    <property type="entry name" value="KIF11-like"/>
</dbReference>
<dbReference type="HOGENOM" id="CLU_2029991_0_0_1"/>
<dbReference type="InParanoid" id="M4FJ87"/>
<evidence type="ECO:0000256" key="6">
    <source>
        <dbReference type="ARBA" id="ARBA00023175"/>
    </source>
</evidence>
<dbReference type="PRINTS" id="PR00380">
    <property type="entry name" value="KINESINHEAVY"/>
</dbReference>
<evidence type="ECO:0000256" key="3">
    <source>
        <dbReference type="ARBA" id="ARBA00022701"/>
    </source>
</evidence>
<dbReference type="PANTHER" id="PTHR47970:SF30">
    <property type="entry name" value="KINESIN-LIKE PROTEIN"/>
    <property type="match status" value="1"/>
</dbReference>
<dbReference type="eggNOG" id="KOG0240">
    <property type="taxonomic scope" value="Eukaryota"/>
</dbReference>
<keyword evidence="5" id="KW-0067">ATP-binding</keyword>
<dbReference type="PROSITE" id="PS50067">
    <property type="entry name" value="KINESIN_MOTOR_2"/>
    <property type="match status" value="1"/>
</dbReference>
<dbReference type="EnsemblPlants" id="Bra041168.1">
    <property type="protein sequence ID" value="Bra041168.1-P"/>
    <property type="gene ID" value="Bra041168"/>
</dbReference>